<keyword evidence="2" id="KW-0732">Signal</keyword>
<accession>M7WZZ8</accession>
<proteinExistence type="predicted"/>
<dbReference type="EMBL" id="KB722647">
    <property type="protein sequence ID" value="EMS23651.1"/>
    <property type="molecule type" value="Genomic_DNA"/>
</dbReference>
<evidence type="ECO:0000313" key="3">
    <source>
        <dbReference type="EMBL" id="EMS23651.1"/>
    </source>
</evidence>
<feature type="compositionally biased region" description="Basic and acidic residues" evidence="1">
    <location>
        <begin position="157"/>
        <end position="168"/>
    </location>
</feature>
<feature type="chain" id="PRO_5004087366" description="Secreted protein" evidence="2">
    <location>
        <begin position="22"/>
        <end position="215"/>
    </location>
</feature>
<dbReference type="RefSeq" id="XP_016274770.1">
    <property type="nucleotide sequence ID" value="XM_016421043.1"/>
</dbReference>
<name>M7WZZ8_RHOT1</name>
<feature type="signal peptide" evidence="2">
    <location>
        <begin position="1"/>
        <end position="21"/>
    </location>
</feature>
<dbReference type="AlphaFoldDB" id="M7WZZ8"/>
<evidence type="ECO:0000256" key="1">
    <source>
        <dbReference type="SAM" id="MobiDB-lite"/>
    </source>
</evidence>
<sequence>MRARQVQFRLFLFLWCGDWLAGNGVVAPAAQDRWSRSCIAEQARSGRGEAGTRSAGPDFANECPSHSNRVFATRSPPALWSRLFVQLLSALQRLDPAPAAPRHAVEQTAKAVQTSTALARLAGGAQGWRATDITASTTLASSTRLAAASGLATTVRADSRSQDREPRHPFLPSPSPFRPSLTHGNKGLGPRTTSSSSYRFLFAGTRDSAAYHAST</sequence>
<keyword evidence="4" id="KW-1185">Reference proteome</keyword>
<dbReference type="HOGENOM" id="CLU_1283905_0_0_1"/>
<evidence type="ECO:0000256" key="2">
    <source>
        <dbReference type="SAM" id="SignalP"/>
    </source>
</evidence>
<protein>
    <recommendedName>
        <fullName evidence="5">Secreted protein</fullName>
    </recommendedName>
</protein>
<dbReference type="GeneID" id="27371398"/>
<gene>
    <name evidence="3" type="ORF">RHTO_07385</name>
</gene>
<feature type="region of interest" description="Disordered" evidence="1">
    <location>
        <begin position="153"/>
        <end position="195"/>
    </location>
</feature>
<evidence type="ECO:0008006" key="5">
    <source>
        <dbReference type="Google" id="ProtNLM"/>
    </source>
</evidence>
<organism evidence="3 4">
    <name type="scientific">Rhodotorula toruloides (strain NP11)</name>
    <name type="common">Yeast</name>
    <name type="synonym">Rhodosporidium toruloides</name>
    <dbReference type="NCBI Taxonomy" id="1130832"/>
    <lineage>
        <taxon>Eukaryota</taxon>
        <taxon>Fungi</taxon>
        <taxon>Dikarya</taxon>
        <taxon>Basidiomycota</taxon>
        <taxon>Pucciniomycotina</taxon>
        <taxon>Microbotryomycetes</taxon>
        <taxon>Sporidiobolales</taxon>
        <taxon>Sporidiobolaceae</taxon>
        <taxon>Rhodotorula</taxon>
    </lineage>
</organism>
<evidence type="ECO:0000313" key="4">
    <source>
        <dbReference type="Proteomes" id="UP000016926"/>
    </source>
</evidence>
<reference evidence="3 4" key="1">
    <citation type="journal article" date="2012" name="Nat. Commun.">
        <title>A multi-omic map of the lipid-producing yeast Rhodosporidium toruloides.</title>
        <authorList>
            <person name="Zhu Z."/>
            <person name="Zhang S."/>
            <person name="Liu H."/>
            <person name="Shen H."/>
            <person name="Lin X."/>
            <person name="Yang F."/>
            <person name="Zhou Y.J."/>
            <person name="Jin G."/>
            <person name="Ye M."/>
            <person name="Zou H."/>
            <person name="Zou H."/>
            <person name="Zhao Z.K."/>
        </authorList>
    </citation>
    <scope>NUCLEOTIDE SEQUENCE [LARGE SCALE GENOMIC DNA]</scope>
    <source>
        <strain evidence="3 4">NP11</strain>
    </source>
</reference>
<dbReference type="Proteomes" id="UP000016926">
    <property type="component" value="Unassembled WGS sequence"/>
</dbReference>